<sequence length="184" mass="21145">MTHVPLATAFAELRQDRLTTIDRYEYFRSKLPFKIGTVQLEVEKIGRKYMVDKQRLELFRAQATVEKAATKLVEDAKNEALKMRKDFVREQYYKRILLNNSAGLYRVENADFHVVPVGYDIGDPYYGSAAKGVWVCSHCFDRARELYDKDPCTRCENWSGCRRNCTFSGVVCDACGTSKIICAV</sequence>
<name>A0A161JMC6_9CORY</name>
<protein>
    <submittedName>
        <fullName evidence="1">Uncharacterized protein</fullName>
    </submittedName>
</protein>
<organism evidence="1 2">
    <name type="scientific">Corynebacterium suranareeae</name>
    <dbReference type="NCBI Taxonomy" id="2506452"/>
    <lineage>
        <taxon>Bacteria</taxon>
        <taxon>Bacillati</taxon>
        <taxon>Actinomycetota</taxon>
        <taxon>Actinomycetes</taxon>
        <taxon>Mycobacteriales</taxon>
        <taxon>Corynebacteriaceae</taxon>
        <taxon>Corynebacterium</taxon>
    </lineage>
</organism>
<proteinExistence type="predicted"/>
<dbReference type="AlphaFoldDB" id="A0A161JMC6"/>
<dbReference type="Proteomes" id="UP000218244">
    <property type="component" value="Chromosome"/>
</dbReference>
<keyword evidence="2" id="KW-1185">Reference proteome</keyword>
<accession>A0A161JMC6</accession>
<evidence type="ECO:0000313" key="1">
    <source>
        <dbReference type="EMBL" id="BAU96038.1"/>
    </source>
</evidence>
<reference evidence="1 2" key="1">
    <citation type="submission" date="2016-02" db="EMBL/GenBank/DDBJ databases">
        <title>Corynebacterium glutamicum N24 whole genome sequencing project.</title>
        <authorList>
            <person name="Matsutani M."/>
            <person name="Nangtapong N."/>
            <person name="Yakushi T."/>
            <person name="Matsushita K."/>
        </authorList>
    </citation>
    <scope>NUCLEOTIDE SEQUENCE [LARGE SCALE GENOMIC DNA]</scope>
    <source>
        <strain evidence="1 2">N24</strain>
    </source>
</reference>
<gene>
    <name evidence="1" type="ORF">N24_1776</name>
</gene>
<dbReference type="EMBL" id="AP017369">
    <property type="protein sequence ID" value="BAU96038.1"/>
    <property type="molecule type" value="Genomic_DNA"/>
</dbReference>
<evidence type="ECO:0000313" key="2">
    <source>
        <dbReference type="Proteomes" id="UP000218244"/>
    </source>
</evidence>
<dbReference type="RefSeq" id="WP_096456242.1">
    <property type="nucleotide sequence ID" value="NZ_AP017369.1"/>
</dbReference>
<dbReference type="KEGG" id="csur:N24_1776"/>